<dbReference type="GO" id="GO:0003677">
    <property type="term" value="F:DNA binding"/>
    <property type="evidence" value="ECO:0007669"/>
    <property type="project" value="InterPro"/>
</dbReference>
<dbReference type="Proteomes" id="UP001174909">
    <property type="component" value="Unassembled WGS sequence"/>
</dbReference>
<name>A0AA35WVD5_GEOBA</name>
<reference evidence="5" key="1">
    <citation type="submission" date="2023-03" db="EMBL/GenBank/DDBJ databases">
        <authorList>
            <person name="Steffen K."/>
            <person name="Cardenas P."/>
        </authorList>
    </citation>
    <scope>NUCLEOTIDE SEQUENCE</scope>
</reference>
<comment type="caution">
    <text evidence="5">The sequence shown here is derived from an EMBL/GenBank/DDBJ whole genome shotgun (WGS) entry which is preliminary data.</text>
</comment>
<dbReference type="Pfam" id="PF04471">
    <property type="entry name" value="Mrr_cat"/>
    <property type="match status" value="1"/>
</dbReference>
<evidence type="ECO:0000259" key="4">
    <source>
        <dbReference type="Pfam" id="PF18755"/>
    </source>
</evidence>
<gene>
    <name evidence="5" type="ORF">GBAR_LOCUS15925</name>
</gene>
<accession>A0AA35WVD5</accession>
<dbReference type="InterPro" id="IPR007560">
    <property type="entry name" value="Restrct_endonuc_IV_Mrr"/>
</dbReference>
<dbReference type="AlphaFoldDB" id="A0AA35WVD5"/>
<dbReference type="GO" id="GO:0009307">
    <property type="term" value="P:DNA restriction-modification system"/>
    <property type="evidence" value="ECO:0007669"/>
    <property type="project" value="InterPro"/>
</dbReference>
<evidence type="ECO:0000256" key="2">
    <source>
        <dbReference type="SAM" id="MobiDB-lite"/>
    </source>
</evidence>
<keyword evidence="1" id="KW-0175">Coiled coil</keyword>
<keyword evidence="6" id="KW-1185">Reference proteome</keyword>
<feature type="domain" description="RAMA" evidence="4">
    <location>
        <begin position="2"/>
        <end position="90"/>
    </location>
</feature>
<dbReference type="Gene3D" id="3.40.1350.10">
    <property type="match status" value="1"/>
</dbReference>
<organism evidence="5 6">
    <name type="scientific">Geodia barretti</name>
    <name type="common">Barrett's horny sponge</name>
    <dbReference type="NCBI Taxonomy" id="519541"/>
    <lineage>
        <taxon>Eukaryota</taxon>
        <taxon>Metazoa</taxon>
        <taxon>Porifera</taxon>
        <taxon>Demospongiae</taxon>
        <taxon>Heteroscleromorpha</taxon>
        <taxon>Tetractinellida</taxon>
        <taxon>Astrophorina</taxon>
        <taxon>Geodiidae</taxon>
        <taxon>Geodia</taxon>
    </lineage>
</organism>
<evidence type="ECO:0000256" key="1">
    <source>
        <dbReference type="SAM" id="Coils"/>
    </source>
</evidence>
<dbReference type="EMBL" id="CASHTH010002311">
    <property type="protein sequence ID" value="CAI8027957.1"/>
    <property type="molecule type" value="Genomic_DNA"/>
</dbReference>
<dbReference type="PANTHER" id="PTHR30015">
    <property type="entry name" value="MRR RESTRICTION SYSTEM PROTEIN"/>
    <property type="match status" value="1"/>
</dbReference>
<dbReference type="InterPro" id="IPR011335">
    <property type="entry name" value="Restrct_endonuc-II-like"/>
</dbReference>
<feature type="coiled-coil region" evidence="1">
    <location>
        <begin position="122"/>
        <end position="156"/>
    </location>
</feature>
<dbReference type="PANTHER" id="PTHR30015:SF7">
    <property type="entry name" value="TYPE IV METHYL-DIRECTED RESTRICTION ENZYME ECOKMRR"/>
    <property type="match status" value="1"/>
</dbReference>
<protein>
    <submittedName>
        <fullName evidence="5">Mrr restriction system protein</fullName>
    </submittedName>
</protein>
<evidence type="ECO:0000313" key="6">
    <source>
        <dbReference type="Proteomes" id="UP001174909"/>
    </source>
</evidence>
<dbReference type="InterPro" id="IPR011856">
    <property type="entry name" value="tRNA_endonuc-like_dom_sf"/>
</dbReference>
<sequence>MARRRRTRRGSLKDLIDAGLLEVDEELTSEPRKGERYTSTLAADGSIIYEGESFPNPSNWVLHVAGNPRNGWDFVTAREQKLDFYRKQFEDGIEPPQESQPAIVKPEPVQDVPQNYTRPADADSLQSELNGLKLQIANQQSAIASLNAKIENLSIASPDDDTEDDIIRNLRDRVMKLEPDEFERLIGEYLKYKGFSNVVVSGRSGDGGIDGECGIPFINIRVAFQAKRYQVGSNVGSPPVQQLQGSMRGHFDRGLFITTSDFTMPARGWVEEAKAQITLINGDELLKEMVSLDLGVKAVTVVRHEWTRASSPIWRTNNDTNSRDNRRGATR</sequence>
<dbReference type="SUPFAM" id="SSF52980">
    <property type="entry name" value="Restriction endonuclease-like"/>
    <property type="match status" value="1"/>
</dbReference>
<evidence type="ECO:0000313" key="5">
    <source>
        <dbReference type="EMBL" id="CAI8027957.1"/>
    </source>
</evidence>
<evidence type="ECO:0000259" key="3">
    <source>
        <dbReference type="Pfam" id="PF04471"/>
    </source>
</evidence>
<dbReference type="Pfam" id="PF18755">
    <property type="entry name" value="RAMA"/>
    <property type="match status" value="1"/>
</dbReference>
<proteinExistence type="predicted"/>
<dbReference type="InterPro" id="IPR040843">
    <property type="entry name" value="RAMA"/>
</dbReference>
<dbReference type="InterPro" id="IPR052906">
    <property type="entry name" value="Type_IV_Methyl-Rstrct_Enzyme"/>
</dbReference>
<dbReference type="GO" id="GO:0006281">
    <property type="term" value="P:DNA repair"/>
    <property type="evidence" value="ECO:0007669"/>
    <property type="project" value="UniProtKB-ARBA"/>
</dbReference>
<dbReference type="GO" id="GO:0015666">
    <property type="term" value="F:restriction endodeoxyribonuclease activity"/>
    <property type="evidence" value="ECO:0007669"/>
    <property type="project" value="TreeGrafter"/>
</dbReference>
<feature type="domain" description="Restriction endonuclease type IV Mrr" evidence="3">
    <location>
        <begin position="176"/>
        <end position="287"/>
    </location>
</feature>
<feature type="region of interest" description="Disordered" evidence="2">
    <location>
        <begin position="92"/>
        <end position="119"/>
    </location>
</feature>